<dbReference type="Proteomes" id="UP001597267">
    <property type="component" value="Unassembled WGS sequence"/>
</dbReference>
<dbReference type="PROSITE" id="PS50846">
    <property type="entry name" value="HMA_2"/>
    <property type="match status" value="2"/>
</dbReference>
<evidence type="ECO:0000256" key="12">
    <source>
        <dbReference type="ARBA" id="ARBA00023136"/>
    </source>
</evidence>
<feature type="domain" description="HMA" evidence="16">
    <location>
        <begin position="162"/>
        <end position="225"/>
    </location>
</feature>
<proteinExistence type="inferred from homology"/>
<dbReference type="InterPro" id="IPR001757">
    <property type="entry name" value="P_typ_ATPase"/>
</dbReference>
<keyword evidence="18" id="KW-1185">Reference proteome</keyword>
<dbReference type="Gene3D" id="3.30.70.100">
    <property type="match status" value="2"/>
</dbReference>
<dbReference type="SFLD" id="SFLDF00027">
    <property type="entry name" value="p-type_atpase"/>
    <property type="match status" value="1"/>
</dbReference>
<keyword evidence="12 15" id="KW-0472">Membrane</keyword>
<dbReference type="InterPro" id="IPR017969">
    <property type="entry name" value="Heavy-metal-associated_CS"/>
</dbReference>
<feature type="transmembrane region" description="Helical" evidence="15">
    <location>
        <begin position="810"/>
        <end position="829"/>
    </location>
</feature>
<dbReference type="InterPro" id="IPR027256">
    <property type="entry name" value="P-typ_ATPase_IB"/>
</dbReference>
<comment type="catalytic activity">
    <reaction evidence="14">
        <text>Cd(2+)(in) + ATP + H2O = Cd(2+)(out) + ADP + phosphate + H(+)</text>
        <dbReference type="Rhea" id="RHEA:12132"/>
        <dbReference type="ChEBI" id="CHEBI:15377"/>
        <dbReference type="ChEBI" id="CHEBI:15378"/>
        <dbReference type="ChEBI" id="CHEBI:30616"/>
        <dbReference type="ChEBI" id="CHEBI:43474"/>
        <dbReference type="ChEBI" id="CHEBI:48775"/>
        <dbReference type="ChEBI" id="CHEBI:456216"/>
        <dbReference type="EC" id="7.2.2.21"/>
    </reaction>
</comment>
<dbReference type="SUPFAM" id="SSF56784">
    <property type="entry name" value="HAD-like"/>
    <property type="match status" value="1"/>
</dbReference>
<dbReference type="NCBIfam" id="TIGR01494">
    <property type="entry name" value="ATPase_P-type"/>
    <property type="match status" value="1"/>
</dbReference>
<evidence type="ECO:0000256" key="14">
    <source>
        <dbReference type="ARBA" id="ARBA00049338"/>
    </source>
</evidence>
<dbReference type="NCBIfam" id="TIGR01512">
    <property type="entry name" value="ATPase-IB2_Cd"/>
    <property type="match status" value="1"/>
</dbReference>
<keyword evidence="7 15" id="KW-0479">Metal-binding</keyword>
<dbReference type="EC" id="7.2.2.21" evidence="13"/>
<keyword evidence="4" id="KW-0104">Cadmium</keyword>
<dbReference type="PANTHER" id="PTHR48085:SF5">
    <property type="entry name" value="CADMIUM_ZINC-TRANSPORTING ATPASE HMA4-RELATED"/>
    <property type="match status" value="1"/>
</dbReference>
<dbReference type="Pfam" id="PF00403">
    <property type="entry name" value="HMA"/>
    <property type="match status" value="2"/>
</dbReference>
<keyword evidence="11 15" id="KW-1133">Transmembrane helix</keyword>
<evidence type="ECO:0000256" key="9">
    <source>
        <dbReference type="ARBA" id="ARBA00022840"/>
    </source>
</evidence>
<keyword evidence="6 15" id="KW-0812">Transmembrane</keyword>
<dbReference type="InterPro" id="IPR059000">
    <property type="entry name" value="ATPase_P-type_domA"/>
</dbReference>
<feature type="transmembrane region" description="Helical" evidence="15">
    <location>
        <begin position="504"/>
        <end position="526"/>
    </location>
</feature>
<feature type="transmembrane region" description="Helical" evidence="15">
    <location>
        <begin position="248"/>
        <end position="277"/>
    </location>
</feature>
<dbReference type="Gene3D" id="2.70.150.10">
    <property type="entry name" value="Calcium-transporting ATPase, cytoplasmic transduction domain A"/>
    <property type="match status" value="1"/>
</dbReference>
<keyword evidence="10" id="KW-1278">Translocase</keyword>
<dbReference type="EMBL" id="JBHTOP010000003">
    <property type="protein sequence ID" value="MFD1670870.1"/>
    <property type="molecule type" value="Genomic_DNA"/>
</dbReference>
<dbReference type="InterPro" id="IPR036412">
    <property type="entry name" value="HAD-like_sf"/>
</dbReference>
<comment type="subcellular location">
    <subcellularLocation>
        <location evidence="1">Cell membrane</location>
        <topology evidence="1">Multi-pass membrane protein</topology>
    </subcellularLocation>
</comment>
<dbReference type="InterPro" id="IPR036163">
    <property type="entry name" value="HMA_dom_sf"/>
</dbReference>
<evidence type="ECO:0000256" key="4">
    <source>
        <dbReference type="ARBA" id="ARBA00022539"/>
    </source>
</evidence>
<reference evidence="18" key="1">
    <citation type="journal article" date="2019" name="Int. J. Syst. Evol. Microbiol.">
        <title>The Global Catalogue of Microorganisms (GCM) 10K type strain sequencing project: providing services to taxonomists for standard genome sequencing and annotation.</title>
        <authorList>
            <consortium name="The Broad Institute Genomics Platform"/>
            <consortium name="The Broad Institute Genome Sequencing Center for Infectious Disease"/>
            <person name="Wu L."/>
            <person name="Ma J."/>
        </authorList>
    </citation>
    <scope>NUCLEOTIDE SEQUENCE [LARGE SCALE GENOMIC DNA]</scope>
    <source>
        <strain evidence="18">CCM 8896</strain>
    </source>
</reference>
<dbReference type="InterPro" id="IPR044492">
    <property type="entry name" value="P_typ_ATPase_HD_dom"/>
</dbReference>
<dbReference type="Pfam" id="PF00702">
    <property type="entry name" value="Hydrolase"/>
    <property type="match status" value="1"/>
</dbReference>
<evidence type="ECO:0000256" key="10">
    <source>
        <dbReference type="ARBA" id="ARBA00022967"/>
    </source>
</evidence>
<dbReference type="SUPFAM" id="SSF81653">
    <property type="entry name" value="Calcium ATPase, transduction domain A"/>
    <property type="match status" value="1"/>
</dbReference>
<dbReference type="InterPro" id="IPR023298">
    <property type="entry name" value="ATPase_P-typ_TM_dom_sf"/>
</dbReference>
<dbReference type="InterPro" id="IPR018303">
    <property type="entry name" value="ATPase_P-typ_P_site"/>
</dbReference>
<evidence type="ECO:0000256" key="6">
    <source>
        <dbReference type="ARBA" id="ARBA00022692"/>
    </source>
</evidence>
<organism evidence="17 18">
    <name type="scientific">Agrilactobacillus yilanensis</name>
    <dbReference type="NCBI Taxonomy" id="2485997"/>
    <lineage>
        <taxon>Bacteria</taxon>
        <taxon>Bacillati</taxon>
        <taxon>Bacillota</taxon>
        <taxon>Bacilli</taxon>
        <taxon>Lactobacillales</taxon>
        <taxon>Lactobacillaceae</taxon>
        <taxon>Agrilactobacillus</taxon>
    </lineage>
</organism>
<dbReference type="NCBIfam" id="TIGR01511">
    <property type="entry name" value="ATPase-IB1_Cu"/>
    <property type="match status" value="1"/>
</dbReference>
<sequence length="857" mass="90427">MTDKALHTTTTEPCQKACCNPETAEAKDDCDGDGCQDDGCKAEKDDCDGDGCQDDGCKAEKDDCDDDCCQTKDSDQVQQTTTAGLSDGIHKEYAVGGMDCGSCAMTIQKGVQRLPGIQQAKVNFSTGKLSVVVDDFQDFDQIPKTVKKLGYQVLDSIPENSQLDTFKVTGMDCGSCAMTIEKHLAQLPEVQSVAVNFASGTMQIQHNNSVATIQQELKKIGYSGVPESSEAVVSETESKPKLPENATIWLSGIALVLGYLVSFAGSDLFANILFAIGMVSSGLKPARSAWYAIKSKSLDMNVLMVAAAIGAGAIGQWKEGALVVFLFAIGNLLQVKAVAKTRQSIKGLMDLTPNTALVKSGTNFIEKNVTEVVLDDILQVKAGERVPLDGVVIKGTSSIDQAPITGESIPVTKQVDDQVFAGTINQEGTLEIRITHLTEDSTIARIITMVEDAQDKKAPSEAFIDRFAKVYTPIVFTLALLLMVVPPLFFSADFGAWFYRGLELLVIACPCALIISTPVSIVSAIGNAAKNGVLIKGGSVLEKAGTLTAVAFDKTGTITEGTPKVAAIQSYQGTDTDTLQILAALESQTTHPIGRAIVTAANAQNLTLPEVVDFKNSPGKGITAKIDAIPYFAGSVALFDKGVVTNAQQQQIKALQNSGHTIVLLGTAVEILGLVAVADGIRETSKTAIQALQATGIQQTVMLTGDNQGAAEKIAAQAGVTAVKANLLPDEKVHAIAELQQDGAKVAMVGDGINDAPALALADVGIAMGGAGTDTAIETADVVLMADNLEKLPFTINLSQRAMRIIKQNVIFALIIKFLALALIFPGWLTLWMAVLSDSGAAVLVTLNALRLLRKRA</sequence>
<dbReference type="PROSITE" id="PS00154">
    <property type="entry name" value="ATPASE_E1_E2"/>
    <property type="match status" value="1"/>
</dbReference>
<dbReference type="InterPro" id="IPR023299">
    <property type="entry name" value="ATPase_P-typ_cyto_dom_N"/>
</dbReference>
<comment type="similarity">
    <text evidence="2 15">Belongs to the cation transport ATPase (P-type) (TC 3.A.3) family. Type IB subfamily.</text>
</comment>
<protein>
    <recommendedName>
        <fullName evidence="13">Cd(2+)-exporting ATPase</fullName>
        <ecNumber evidence="13">7.2.2.21</ecNumber>
    </recommendedName>
</protein>
<dbReference type="NCBIfam" id="TIGR01525">
    <property type="entry name" value="ATPase-IB_hvy"/>
    <property type="match status" value="1"/>
</dbReference>
<name>A0ABW4J6M8_9LACO</name>
<dbReference type="Gene3D" id="3.40.1110.10">
    <property type="entry name" value="Calcium-transporting ATPase, cytoplasmic domain N"/>
    <property type="match status" value="1"/>
</dbReference>
<dbReference type="RefSeq" id="WP_125713932.1">
    <property type="nucleotide sequence ID" value="NZ_JBHTOP010000003.1"/>
</dbReference>
<feature type="domain" description="HMA" evidence="16">
    <location>
        <begin position="89"/>
        <end position="154"/>
    </location>
</feature>
<evidence type="ECO:0000256" key="11">
    <source>
        <dbReference type="ARBA" id="ARBA00022989"/>
    </source>
</evidence>
<accession>A0ABW4J6M8</accession>
<evidence type="ECO:0000256" key="8">
    <source>
        <dbReference type="ARBA" id="ARBA00022741"/>
    </source>
</evidence>
<dbReference type="SFLD" id="SFLDG00002">
    <property type="entry name" value="C1.7:_P-type_atpase_like"/>
    <property type="match status" value="1"/>
</dbReference>
<gene>
    <name evidence="17" type="ORF">ACFQ5M_02030</name>
</gene>
<evidence type="ECO:0000256" key="5">
    <source>
        <dbReference type="ARBA" id="ARBA00022553"/>
    </source>
</evidence>
<feature type="transmembrane region" description="Helical" evidence="15">
    <location>
        <begin position="470"/>
        <end position="492"/>
    </location>
</feature>
<evidence type="ECO:0000256" key="15">
    <source>
        <dbReference type="RuleBase" id="RU362081"/>
    </source>
</evidence>
<comment type="caution">
    <text evidence="17">The sequence shown here is derived from an EMBL/GenBank/DDBJ whole genome shotgun (WGS) entry which is preliminary data.</text>
</comment>
<dbReference type="InterPro" id="IPR006121">
    <property type="entry name" value="HMA_dom"/>
</dbReference>
<dbReference type="InterPro" id="IPR008250">
    <property type="entry name" value="ATPase_P-typ_transduc_dom_A_sf"/>
</dbReference>
<dbReference type="InterPro" id="IPR051014">
    <property type="entry name" value="Cation_Transport_ATPase_IB"/>
</dbReference>
<keyword evidence="8 15" id="KW-0547">Nucleotide-binding</keyword>
<dbReference type="PRINTS" id="PR00119">
    <property type="entry name" value="CATATPASE"/>
</dbReference>
<evidence type="ECO:0000256" key="1">
    <source>
        <dbReference type="ARBA" id="ARBA00004651"/>
    </source>
</evidence>
<dbReference type="PROSITE" id="PS01047">
    <property type="entry name" value="HMA_1"/>
    <property type="match status" value="2"/>
</dbReference>
<dbReference type="SUPFAM" id="SSF81665">
    <property type="entry name" value="Calcium ATPase, transmembrane domain M"/>
    <property type="match status" value="1"/>
</dbReference>
<evidence type="ECO:0000256" key="2">
    <source>
        <dbReference type="ARBA" id="ARBA00006024"/>
    </source>
</evidence>
<keyword evidence="9 15" id="KW-0067">ATP-binding</keyword>
<keyword evidence="5" id="KW-0597">Phosphoprotein</keyword>
<evidence type="ECO:0000256" key="7">
    <source>
        <dbReference type="ARBA" id="ARBA00022723"/>
    </source>
</evidence>
<dbReference type="CDD" id="cd00371">
    <property type="entry name" value="HMA"/>
    <property type="match status" value="2"/>
</dbReference>
<dbReference type="PANTHER" id="PTHR48085">
    <property type="entry name" value="CADMIUM/ZINC-TRANSPORTING ATPASE HMA2-RELATED"/>
    <property type="match status" value="1"/>
</dbReference>
<evidence type="ECO:0000313" key="17">
    <source>
        <dbReference type="EMBL" id="MFD1670870.1"/>
    </source>
</evidence>
<dbReference type="PRINTS" id="PR00941">
    <property type="entry name" value="CDATPASE"/>
</dbReference>
<dbReference type="SUPFAM" id="SSF55008">
    <property type="entry name" value="HMA, heavy metal-associated domain"/>
    <property type="match status" value="2"/>
</dbReference>
<evidence type="ECO:0000259" key="16">
    <source>
        <dbReference type="PROSITE" id="PS50846"/>
    </source>
</evidence>
<dbReference type="Pfam" id="PF00122">
    <property type="entry name" value="E1-E2_ATPase"/>
    <property type="match status" value="1"/>
</dbReference>
<dbReference type="SFLD" id="SFLDS00003">
    <property type="entry name" value="Haloacid_Dehalogenase"/>
    <property type="match status" value="1"/>
</dbReference>
<evidence type="ECO:0000256" key="13">
    <source>
        <dbReference type="ARBA" id="ARBA00039103"/>
    </source>
</evidence>
<keyword evidence="3 15" id="KW-1003">Cell membrane</keyword>
<evidence type="ECO:0000256" key="3">
    <source>
        <dbReference type="ARBA" id="ARBA00022475"/>
    </source>
</evidence>
<dbReference type="InterPro" id="IPR023214">
    <property type="entry name" value="HAD_sf"/>
</dbReference>
<dbReference type="Gene3D" id="3.40.50.1000">
    <property type="entry name" value="HAD superfamily/HAD-like"/>
    <property type="match status" value="1"/>
</dbReference>
<evidence type="ECO:0000313" key="18">
    <source>
        <dbReference type="Proteomes" id="UP001597267"/>
    </source>
</evidence>
<feature type="transmembrane region" description="Helical" evidence="15">
    <location>
        <begin position="321"/>
        <end position="339"/>
    </location>
</feature>